<dbReference type="KEGG" id="bca:BCE_A0030"/>
<organism evidence="1 2">
    <name type="scientific">Bacillus cereus (strain ATCC 10987 / NRS 248)</name>
    <dbReference type="NCBI Taxonomy" id="222523"/>
    <lineage>
        <taxon>Bacteria</taxon>
        <taxon>Bacillati</taxon>
        <taxon>Bacillota</taxon>
        <taxon>Bacilli</taxon>
        <taxon>Bacillales</taxon>
        <taxon>Bacillaceae</taxon>
        <taxon>Bacillus</taxon>
        <taxon>Bacillus cereus group</taxon>
    </lineage>
</organism>
<geneLocation type="plasmid" evidence="1 2">
    <name>pBc10987</name>
</geneLocation>
<sequence length="46" mass="5543">MNRCEGRGNSYESNKRKCYLKCVIFTYSIILLLKKYKEYKGKLFVL</sequence>
<evidence type="ECO:0000313" key="2">
    <source>
        <dbReference type="Proteomes" id="UP000002527"/>
    </source>
</evidence>
<gene>
    <name evidence="1" type="ordered locus">BCE_A0030</name>
</gene>
<protein>
    <submittedName>
        <fullName evidence="1">Uncharacterized protein</fullName>
    </submittedName>
</protein>
<dbReference type="Proteomes" id="UP000002527">
    <property type="component" value="Plasmid pBc10987"/>
</dbReference>
<keyword evidence="1" id="KW-0614">Plasmid</keyword>
<dbReference type="AlphaFoldDB" id="Q74P64"/>
<dbReference type="EMBL" id="AE017195">
    <property type="protein sequence ID" value="AAS44880.1"/>
    <property type="molecule type" value="Genomic_DNA"/>
</dbReference>
<accession>Q74P64</accession>
<name>Q74P64_BACC1</name>
<reference evidence="1 2" key="1">
    <citation type="journal article" date="2004" name="Nucleic Acids Res.">
        <title>The genome sequence of Bacillus cereus ATCC 10987 reveals metabolic adaptations and a large plasmid related to Bacillus anthracis pXO1.</title>
        <authorList>
            <person name="Rasko D.A."/>
            <person name="Ravel J."/>
            <person name="Okstad O.A."/>
            <person name="Helgason E."/>
            <person name="Cer R.Z."/>
            <person name="Jiang L."/>
            <person name="Shores K.A."/>
            <person name="Fouts D.E."/>
            <person name="Tourasse N.J."/>
            <person name="Angiuoli S.V."/>
            <person name="Kolonay J."/>
            <person name="Nelson W.C."/>
            <person name="Kolsto A.-B."/>
            <person name="Fraser C.M."/>
            <person name="Read T.D."/>
        </authorList>
    </citation>
    <scope>NUCLEOTIDE SEQUENCE [LARGE SCALE GENOMIC DNA]</scope>
    <source>
        <strain evidence="2">ATCC 10987 / NRS 248</strain>
        <plasmid evidence="2">Plasmid pBc10987</plasmid>
    </source>
</reference>
<dbReference type="HOGENOM" id="CLU_3179752_0_0_9"/>
<evidence type="ECO:0000313" key="1">
    <source>
        <dbReference type="EMBL" id="AAS44880.1"/>
    </source>
</evidence>
<proteinExistence type="predicted"/>